<dbReference type="OrthoDB" id="10267654at2759"/>
<accession>A0A5B0MTM0</accession>
<dbReference type="EMBL" id="VSWC01000132">
    <property type="protein sequence ID" value="KAA1079436.1"/>
    <property type="molecule type" value="Genomic_DNA"/>
</dbReference>
<dbReference type="AlphaFoldDB" id="A0A5B0MTM0"/>
<keyword evidence="2" id="KW-1185">Reference proteome</keyword>
<comment type="caution">
    <text evidence="1">The sequence shown here is derived from an EMBL/GenBank/DDBJ whole genome shotgun (WGS) entry which is preliminary data.</text>
</comment>
<evidence type="ECO:0000313" key="2">
    <source>
        <dbReference type="Proteomes" id="UP000324748"/>
    </source>
</evidence>
<dbReference type="Proteomes" id="UP000324748">
    <property type="component" value="Unassembled WGS sequence"/>
</dbReference>
<gene>
    <name evidence="1" type="primary">YME2_4</name>
    <name evidence="1" type="ORF">PGT21_011316</name>
</gene>
<organism evidence="1 2">
    <name type="scientific">Puccinia graminis f. sp. tritici</name>
    <dbReference type="NCBI Taxonomy" id="56615"/>
    <lineage>
        <taxon>Eukaryota</taxon>
        <taxon>Fungi</taxon>
        <taxon>Dikarya</taxon>
        <taxon>Basidiomycota</taxon>
        <taxon>Pucciniomycotina</taxon>
        <taxon>Pucciniomycetes</taxon>
        <taxon>Pucciniales</taxon>
        <taxon>Pucciniaceae</taxon>
        <taxon>Puccinia</taxon>
    </lineage>
</organism>
<proteinExistence type="predicted"/>
<evidence type="ECO:0000313" key="1">
    <source>
        <dbReference type="EMBL" id="KAA1079436.1"/>
    </source>
</evidence>
<reference evidence="1 2" key="1">
    <citation type="submission" date="2019-05" db="EMBL/GenBank/DDBJ databases">
        <title>Emergence of the Ug99 lineage of the wheat stem rust pathogen through somatic hybridization.</title>
        <authorList>
            <person name="Li F."/>
            <person name="Upadhyaya N.M."/>
            <person name="Sperschneider J."/>
            <person name="Matny O."/>
            <person name="Nguyen-Phuc H."/>
            <person name="Mago R."/>
            <person name="Raley C."/>
            <person name="Miller M.E."/>
            <person name="Silverstein K.A.T."/>
            <person name="Henningsen E."/>
            <person name="Hirsch C.D."/>
            <person name="Visser B."/>
            <person name="Pretorius Z.A."/>
            <person name="Steffenson B.J."/>
            <person name="Schwessinger B."/>
            <person name="Dodds P.N."/>
            <person name="Figueroa M."/>
        </authorList>
    </citation>
    <scope>NUCLEOTIDE SEQUENCE [LARGE SCALE GENOMIC DNA]</scope>
    <source>
        <strain evidence="1">21-0</strain>
    </source>
</reference>
<name>A0A5B0MTM0_PUCGR</name>
<sequence length="58" mass="7032">MIRVGEPVYRTAIESLLCQKHFAVTHDLSWARMRMKRAEELIERKPQDYILIYTFLYT</sequence>
<protein>
    <submittedName>
        <fullName evidence="1">Mitochondrial escape protein 2</fullName>
    </submittedName>
</protein>